<evidence type="ECO:0000313" key="1">
    <source>
        <dbReference type="EMBL" id="TFK80389.1"/>
    </source>
</evidence>
<dbReference type="EMBL" id="ML211783">
    <property type="protein sequence ID" value="TFK80389.1"/>
    <property type="molecule type" value="Genomic_DNA"/>
</dbReference>
<protein>
    <submittedName>
        <fullName evidence="1">Uncharacterized protein</fullName>
    </submittedName>
</protein>
<dbReference type="Proteomes" id="UP000308197">
    <property type="component" value="Unassembled WGS sequence"/>
</dbReference>
<reference evidence="1 2" key="1">
    <citation type="journal article" date="2019" name="Nat. Ecol. Evol.">
        <title>Megaphylogeny resolves global patterns of mushroom evolution.</title>
        <authorList>
            <person name="Varga T."/>
            <person name="Krizsan K."/>
            <person name="Foldi C."/>
            <person name="Dima B."/>
            <person name="Sanchez-Garcia M."/>
            <person name="Sanchez-Ramirez S."/>
            <person name="Szollosi G.J."/>
            <person name="Szarkandi J.G."/>
            <person name="Papp V."/>
            <person name="Albert L."/>
            <person name="Andreopoulos W."/>
            <person name="Angelini C."/>
            <person name="Antonin V."/>
            <person name="Barry K.W."/>
            <person name="Bougher N.L."/>
            <person name="Buchanan P."/>
            <person name="Buyck B."/>
            <person name="Bense V."/>
            <person name="Catcheside P."/>
            <person name="Chovatia M."/>
            <person name="Cooper J."/>
            <person name="Damon W."/>
            <person name="Desjardin D."/>
            <person name="Finy P."/>
            <person name="Geml J."/>
            <person name="Haridas S."/>
            <person name="Hughes K."/>
            <person name="Justo A."/>
            <person name="Karasinski D."/>
            <person name="Kautmanova I."/>
            <person name="Kiss B."/>
            <person name="Kocsube S."/>
            <person name="Kotiranta H."/>
            <person name="LaButti K.M."/>
            <person name="Lechner B.E."/>
            <person name="Liimatainen K."/>
            <person name="Lipzen A."/>
            <person name="Lukacs Z."/>
            <person name="Mihaltcheva S."/>
            <person name="Morgado L.N."/>
            <person name="Niskanen T."/>
            <person name="Noordeloos M.E."/>
            <person name="Ohm R.A."/>
            <person name="Ortiz-Santana B."/>
            <person name="Ovrebo C."/>
            <person name="Racz N."/>
            <person name="Riley R."/>
            <person name="Savchenko A."/>
            <person name="Shiryaev A."/>
            <person name="Soop K."/>
            <person name="Spirin V."/>
            <person name="Szebenyi C."/>
            <person name="Tomsovsky M."/>
            <person name="Tulloss R.E."/>
            <person name="Uehling J."/>
            <person name="Grigoriev I.V."/>
            <person name="Vagvolgyi C."/>
            <person name="Papp T."/>
            <person name="Martin F.M."/>
            <person name="Miettinen O."/>
            <person name="Hibbett D.S."/>
            <person name="Nagy L.G."/>
        </authorList>
    </citation>
    <scope>NUCLEOTIDE SEQUENCE [LARGE SCALE GENOMIC DNA]</scope>
    <source>
        <strain evidence="1 2">HHB13444</strain>
    </source>
</reference>
<dbReference type="AlphaFoldDB" id="A0A5C3NUB8"/>
<organism evidence="1 2">
    <name type="scientific">Polyporus arcularius HHB13444</name>
    <dbReference type="NCBI Taxonomy" id="1314778"/>
    <lineage>
        <taxon>Eukaryota</taxon>
        <taxon>Fungi</taxon>
        <taxon>Dikarya</taxon>
        <taxon>Basidiomycota</taxon>
        <taxon>Agaricomycotina</taxon>
        <taxon>Agaricomycetes</taxon>
        <taxon>Polyporales</taxon>
        <taxon>Polyporaceae</taxon>
        <taxon>Polyporus</taxon>
    </lineage>
</organism>
<dbReference type="InParanoid" id="A0A5C3NUB8"/>
<sequence>MQGHAVLVAVEEARGDLEAGRIAANHPLAEDGIGLVVDVGWAAHVGVVLAQGDRQVSRIPANHLLAASQDLKMYVVSAHSPMYTVGCHRPDGGCRPVDGTGSSRDRAETRSGVGLQTATNLGEDDLCGRGMAGKTKSSPRLNDTDVLSRAAAYTFAWSTICGTGLTSRSALVDSL</sequence>
<accession>A0A5C3NUB8</accession>
<name>A0A5C3NUB8_9APHY</name>
<evidence type="ECO:0000313" key="2">
    <source>
        <dbReference type="Proteomes" id="UP000308197"/>
    </source>
</evidence>
<gene>
    <name evidence="1" type="ORF">K466DRAFT_383319</name>
</gene>
<proteinExistence type="predicted"/>
<keyword evidence="2" id="KW-1185">Reference proteome</keyword>